<feature type="region of interest" description="Disordered" evidence="1">
    <location>
        <begin position="278"/>
        <end position="305"/>
    </location>
</feature>
<proteinExistence type="predicted"/>
<name>A0A9P8IY02_AURME</name>
<dbReference type="AlphaFoldDB" id="A0A9P8IY02"/>
<comment type="caution">
    <text evidence="2">The sequence shown here is derived from an EMBL/GenBank/DDBJ whole genome shotgun (WGS) entry which is preliminary data.</text>
</comment>
<evidence type="ECO:0000256" key="1">
    <source>
        <dbReference type="SAM" id="MobiDB-lite"/>
    </source>
</evidence>
<feature type="non-terminal residue" evidence="2">
    <location>
        <position position="424"/>
    </location>
</feature>
<feature type="compositionally biased region" description="Polar residues" evidence="1">
    <location>
        <begin position="235"/>
        <end position="245"/>
    </location>
</feature>
<feature type="compositionally biased region" description="Polar residues" evidence="1">
    <location>
        <begin position="206"/>
        <end position="225"/>
    </location>
</feature>
<dbReference type="EMBL" id="JAHFXF010001319">
    <property type="protein sequence ID" value="KAG9670084.1"/>
    <property type="molecule type" value="Genomic_DNA"/>
</dbReference>
<accession>A0A9P8IY02</accession>
<dbReference type="Proteomes" id="UP000779574">
    <property type="component" value="Unassembled WGS sequence"/>
</dbReference>
<feature type="region of interest" description="Disordered" evidence="1">
    <location>
        <begin position="119"/>
        <end position="151"/>
    </location>
</feature>
<evidence type="ECO:0000313" key="2">
    <source>
        <dbReference type="EMBL" id="KAG9670084.1"/>
    </source>
</evidence>
<evidence type="ECO:0000313" key="3">
    <source>
        <dbReference type="Proteomes" id="UP000779574"/>
    </source>
</evidence>
<feature type="compositionally biased region" description="Polar residues" evidence="1">
    <location>
        <begin position="287"/>
        <end position="305"/>
    </location>
</feature>
<organism evidence="2 3">
    <name type="scientific">Aureobasidium melanogenum</name>
    <name type="common">Aureobasidium pullulans var. melanogenum</name>
    <dbReference type="NCBI Taxonomy" id="46634"/>
    <lineage>
        <taxon>Eukaryota</taxon>
        <taxon>Fungi</taxon>
        <taxon>Dikarya</taxon>
        <taxon>Ascomycota</taxon>
        <taxon>Pezizomycotina</taxon>
        <taxon>Dothideomycetes</taxon>
        <taxon>Dothideomycetidae</taxon>
        <taxon>Dothideales</taxon>
        <taxon>Saccotheciaceae</taxon>
        <taxon>Aureobasidium</taxon>
    </lineage>
</organism>
<protein>
    <submittedName>
        <fullName evidence="2">Uncharacterized protein</fullName>
    </submittedName>
</protein>
<dbReference type="OrthoDB" id="3641178at2759"/>
<reference evidence="2" key="1">
    <citation type="journal article" date="2021" name="J Fungi (Basel)">
        <title>Virulence traits and population genomics of the black yeast Aureobasidium melanogenum.</title>
        <authorList>
            <person name="Cernosa A."/>
            <person name="Sun X."/>
            <person name="Gostincar C."/>
            <person name="Fang C."/>
            <person name="Gunde-Cimerman N."/>
            <person name="Song Z."/>
        </authorList>
    </citation>
    <scope>NUCLEOTIDE SEQUENCE</scope>
    <source>
        <strain evidence="2">EXF-9911</strain>
    </source>
</reference>
<gene>
    <name evidence="2" type="ORF">KCU76_g17168</name>
</gene>
<sequence length="424" mass="47861">MNKELHPRVDITPSFPFELHYIKALYLNHQHKECARKCDDLLDHHQDEPAHVIFLNLYAALSHEGLAKIMHIYSVWRLPKISAAEAAYNKALEACLQAKDRLEESSRLSIPGLALNDPVPKLESTHARKRNNKPSLAHLGPGLNQSHTKSNERAERINFSWPRTFTPLSCATVKAIQYSVCQDMMTPLEDPFTVSPSESSSGATSAQDTPIRTENLSANNSNDSFDSPHPPSPTPSCKSGQPSASRAQAAYLNHLTALHAQISTHLQQLLDLKHTTTMEQEERIRRQSGSTSSTSDTKANTRLPQSRSFWSFKDPETEHQEKQTRIEEGRARGWKSERFEPKKYEELAENELAELEGCEKQLPPLQIDNCLRVSKIAIRYTHLRSFLLRCASSIREAQRPLDDTKAKEIALDAEKFASEALELE</sequence>
<feature type="compositionally biased region" description="Low complexity" evidence="1">
    <location>
        <begin position="195"/>
        <end position="205"/>
    </location>
</feature>
<feature type="region of interest" description="Disordered" evidence="1">
    <location>
        <begin position="191"/>
        <end position="245"/>
    </location>
</feature>
<reference evidence="2" key="2">
    <citation type="submission" date="2021-08" db="EMBL/GenBank/DDBJ databases">
        <authorList>
            <person name="Gostincar C."/>
            <person name="Sun X."/>
            <person name="Song Z."/>
            <person name="Gunde-Cimerman N."/>
        </authorList>
    </citation>
    <scope>NUCLEOTIDE SEQUENCE</scope>
    <source>
        <strain evidence="2">EXF-9911</strain>
    </source>
</reference>